<evidence type="ECO:0000313" key="2">
    <source>
        <dbReference type="EMBL" id="KIJ97659.1"/>
    </source>
</evidence>
<dbReference type="HOGENOM" id="CLU_097241_0_0_1"/>
<feature type="region of interest" description="Disordered" evidence="1">
    <location>
        <begin position="75"/>
        <end position="123"/>
    </location>
</feature>
<dbReference type="EMBL" id="KN838687">
    <property type="protein sequence ID" value="KIJ97659.1"/>
    <property type="molecule type" value="Genomic_DNA"/>
</dbReference>
<evidence type="ECO:0000256" key="1">
    <source>
        <dbReference type="SAM" id="MobiDB-lite"/>
    </source>
</evidence>
<gene>
    <name evidence="2" type="ORF">K443DRAFT_105269</name>
</gene>
<feature type="compositionally biased region" description="Low complexity" evidence="1">
    <location>
        <begin position="75"/>
        <end position="102"/>
    </location>
</feature>
<dbReference type="Proteomes" id="UP000054477">
    <property type="component" value="Unassembled WGS sequence"/>
</dbReference>
<dbReference type="OrthoDB" id="3256870at2759"/>
<reference evidence="2 3" key="1">
    <citation type="submission" date="2014-04" db="EMBL/GenBank/DDBJ databases">
        <authorList>
            <consortium name="DOE Joint Genome Institute"/>
            <person name="Kuo A."/>
            <person name="Kohler A."/>
            <person name="Nagy L.G."/>
            <person name="Floudas D."/>
            <person name="Copeland A."/>
            <person name="Barry K.W."/>
            <person name="Cichocki N."/>
            <person name="Veneault-Fourrey C."/>
            <person name="LaButti K."/>
            <person name="Lindquist E.A."/>
            <person name="Lipzen A."/>
            <person name="Lundell T."/>
            <person name="Morin E."/>
            <person name="Murat C."/>
            <person name="Sun H."/>
            <person name="Tunlid A."/>
            <person name="Henrissat B."/>
            <person name="Grigoriev I.V."/>
            <person name="Hibbett D.S."/>
            <person name="Martin F."/>
            <person name="Nordberg H.P."/>
            <person name="Cantor M.N."/>
            <person name="Hua S.X."/>
        </authorList>
    </citation>
    <scope>NUCLEOTIDE SEQUENCE [LARGE SCALE GENOMIC DNA]</scope>
    <source>
        <strain evidence="2 3">LaAM-08-1</strain>
    </source>
</reference>
<dbReference type="AlphaFoldDB" id="A0A0C9WLY9"/>
<evidence type="ECO:0000313" key="3">
    <source>
        <dbReference type="Proteomes" id="UP000054477"/>
    </source>
</evidence>
<feature type="region of interest" description="Disordered" evidence="1">
    <location>
        <begin position="163"/>
        <end position="183"/>
    </location>
</feature>
<reference evidence="3" key="2">
    <citation type="submission" date="2015-01" db="EMBL/GenBank/DDBJ databases">
        <title>Evolutionary Origins and Diversification of the Mycorrhizal Mutualists.</title>
        <authorList>
            <consortium name="DOE Joint Genome Institute"/>
            <consortium name="Mycorrhizal Genomics Consortium"/>
            <person name="Kohler A."/>
            <person name="Kuo A."/>
            <person name="Nagy L.G."/>
            <person name="Floudas D."/>
            <person name="Copeland A."/>
            <person name="Barry K.W."/>
            <person name="Cichocki N."/>
            <person name="Veneault-Fourrey C."/>
            <person name="LaButti K."/>
            <person name="Lindquist E.A."/>
            <person name="Lipzen A."/>
            <person name="Lundell T."/>
            <person name="Morin E."/>
            <person name="Murat C."/>
            <person name="Riley R."/>
            <person name="Ohm R."/>
            <person name="Sun H."/>
            <person name="Tunlid A."/>
            <person name="Henrissat B."/>
            <person name="Grigoriev I.V."/>
            <person name="Hibbett D.S."/>
            <person name="Martin F."/>
        </authorList>
    </citation>
    <scope>NUCLEOTIDE SEQUENCE [LARGE SCALE GENOMIC DNA]</scope>
    <source>
        <strain evidence="3">LaAM-08-1</strain>
    </source>
</reference>
<organism evidence="2 3">
    <name type="scientific">Laccaria amethystina LaAM-08-1</name>
    <dbReference type="NCBI Taxonomy" id="1095629"/>
    <lineage>
        <taxon>Eukaryota</taxon>
        <taxon>Fungi</taxon>
        <taxon>Dikarya</taxon>
        <taxon>Basidiomycota</taxon>
        <taxon>Agaricomycotina</taxon>
        <taxon>Agaricomycetes</taxon>
        <taxon>Agaricomycetidae</taxon>
        <taxon>Agaricales</taxon>
        <taxon>Agaricineae</taxon>
        <taxon>Hydnangiaceae</taxon>
        <taxon>Laccaria</taxon>
    </lineage>
</organism>
<keyword evidence="3" id="KW-1185">Reference proteome</keyword>
<protein>
    <submittedName>
        <fullName evidence="2">Uncharacterized protein</fullName>
    </submittedName>
</protein>
<accession>A0A0C9WLY9</accession>
<sequence length="231" mass="25300">MFALHHHSRMIVPNMPLSDASSDILLRSLPQHQKFSPGHVYLRQQHTVQVIELVEGPPPPPRRITSVINDSSVAASSSCDDSSEASLSTEEPSCSSYCSSDIPSEHLESPQPHEQTRAESSTETYSVRMKRILAWRENFSSSIGATFSEPHLPSSLKRKLACDEEDDDNVSHTSKRSRSQASQGAASVVSLGMHSCPACDASFFTQQSLRQHGLDAKANEACSVAVEYAFE</sequence>
<name>A0A0C9WLY9_9AGAR</name>
<proteinExistence type="predicted"/>